<keyword evidence="8" id="KW-0067">ATP-binding</keyword>
<keyword evidence="3 6" id="KW-0238">DNA-binding</keyword>
<comment type="subcellular location">
    <subcellularLocation>
        <location evidence="6">Cytoplasm</location>
    </subcellularLocation>
</comment>
<comment type="function">
    <text evidence="6">The RuvA-RuvB-RuvC complex processes Holliday junction (HJ) DNA during genetic recombination and DNA repair, while the RuvA-RuvB complex plays an important role in the rescue of blocked DNA replication forks via replication fork reversal (RFR). RuvA specifically binds to HJ cruciform DNA, conferring on it an open structure. The RuvB hexamer acts as an ATP-dependent pump, pulling dsDNA into and through the RuvAB complex. HJ branch migration allows RuvC to scan DNA until it finds its consensus sequence, where it cleaves and resolves the cruciform DNA.</text>
</comment>
<keyword evidence="1 6" id="KW-0963">Cytoplasm</keyword>
<evidence type="ECO:0000256" key="4">
    <source>
        <dbReference type="ARBA" id="ARBA00023172"/>
    </source>
</evidence>
<dbReference type="GO" id="GO:0048476">
    <property type="term" value="C:Holliday junction resolvase complex"/>
    <property type="evidence" value="ECO:0007669"/>
    <property type="project" value="UniProtKB-UniRule"/>
</dbReference>
<proteinExistence type="inferred from homology"/>
<keyword evidence="8" id="KW-0347">Helicase</keyword>
<reference evidence="8" key="1">
    <citation type="submission" date="2009-10" db="EMBL/GenBank/DDBJ databases">
        <title>Complete sequence of Bacillus selenitireducens MLS10.</title>
        <authorList>
            <consortium name="US DOE Joint Genome Institute"/>
            <person name="Lucas S."/>
            <person name="Copeland A."/>
            <person name="Lapidus A."/>
            <person name="Glavina del Rio T."/>
            <person name="Dalin E."/>
            <person name="Tice H."/>
            <person name="Bruce D."/>
            <person name="Goodwin L."/>
            <person name="Pitluck S."/>
            <person name="Sims D."/>
            <person name="Brettin T."/>
            <person name="Detter J.C."/>
            <person name="Han C."/>
            <person name="Larimer F."/>
            <person name="Land M."/>
            <person name="Hauser L."/>
            <person name="Kyrpides N."/>
            <person name="Ovchinnikova G."/>
            <person name="Stolz J."/>
        </authorList>
    </citation>
    <scope>NUCLEOTIDE SEQUENCE [LARGE SCALE GENOMIC DNA]</scope>
    <source>
        <strain evidence="8">MLS10</strain>
    </source>
</reference>
<dbReference type="InterPro" id="IPR013849">
    <property type="entry name" value="DNA_helicase_Holl-junc_RuvA_I"/>
</dbReference>
<sequence length="208" mass="23556">MIEQIRGTLLYIETETITVDVHGVGYLIHCGNPYRFQEWMNEELTVFTYQHVREDAIRLYGFRFREERKLFEKMLQVSGIGPKGALAIATSGHPGKVVAAIESEDEKFLVKFPGVGKKTARQMILDLKGKLGELLPDLNDHNEGQKPVNAVMNEREPVSDNPELDEALEALKALGYVDRELQKIKPVLSGESMTTDAYIRRALQELLK</sequence>
<comment type="subunit">
    <text evidence="6">Homotetramer. Forms an RuvA(8)-RuvB(12)-Holliday junction (HJ) complex. HJ DNA is sandwiched between 2 RuvA tetramers; dsDNA enters through RuvA and exits via RuvB. An RuvB hexamer assembles on each DNA strand where it exits the tetramer. Each RuvB hexamer is contacted by two RuvA subunits (via domain III) on 2 adjacent RuvB subunits; this complex drives branch migration. In the full resolvosome a probable DNA-RuvA(4)-RuvB(12)-RuvC(2) complex forms which resolves the HJ.</text>
</comment>
<evidence type="ECO:0000256" key="6">
    <source>
        <dbReference type="HAMAP-Rule" id="MF_00031"/>
    </source>
</evidence>
<evidence type="ECO:0000313" key="8">
    <source>
        <dbReference type="EMBL" id="ADH99972.1"/>
    </source>
</evidence>
<evidence type="ECO:0000313" key="9">
    <source>
        <dbReference type="Proteomes" id="UP000000271"/>
    </source>
</evidence>
<dbReference type="AlphaFoldDB" id="D6XWZ6"/>
<keyword evidence="8" id="KW-0547">Nucleotide-binding</keyword>
<dbReference type="RefSeq" id="WP_013173394.1">
    <property type="nucleotide sequence ID" value="NC_014219.1"/>
</dbReference>
<dbReference type="Gene3D" id="1.10.150.20">
    <property type="entry name" value="5' to 3' exonuclease, C-terminal subdomain"/>
    <property type="match status" value="1"/>
</dbReference>
<dbReference type="InterPro" id="IPR036267">
    <property type="entry name" value="RuvA_C_sf"/>
</dbReference>
<feature type="domain" description="Helix-hairpin-helix DNA-binding motif class 1" evidence="7">
    <location>
        <begin position="72"/>
        <end position="91"/>
    </location>
</feature>
<dbReference type="SUPFAM" id="SSF47781">
    <property type="entry name" value="RuvA domain 2-like"/>
    <property type="match status" value="1"/>
</dbReference>
<dbReference type="InterPro" id="IPR003583">
    <property type="entry name" value="Hlx-hairpin-Hlx_DNA-bd_motif"/>
</dbReference>
<dbReference type="Pfam" id="PF14520">
    <property type="entry name" value="HHH_5"/>
    <property type="match status" value="1"/>
</dbReference>
<keyword evidence="4 6" id="KW-0233">DNA recombination</keyword>
<dbReference type="SMART" id="SM00278">
    <property type="entry name" value="HhH1"/>
    <property type="match status" value="2"/>
</dbReference>
<dbReference type="SUPFAM" id="SSF50249">
    <property type="entry name" value="Nucleic acid-binding proteins"/>
    <property type="match status" value="1"/>
</dbReference>
<dbReference type="GO" id="GO:0005524">
    <property type="term" value="F:ATP binding"/>
    <property type="evidence" value="ECO:0007669"/>
    <property type="project" value="InterPro"/>
</dbReference>
<keyword evidence="5 6" id="KW-0234">DNA repair</keyword>
<evidence type="ECO:0000256" key="2">
    <source>
        <dbReference type="ARBA" id="ARBA00022763"/>
    </source>
</evidence>
<keyword evidence="2 6" id="KW-0227">DNA damage</keyword>
<dbReference type="InterPro" id="IPR012340">
    <property type="entry name" value="NA-bd_OB-fold"/>
</dbReference>
<dbReference type="HOGENOM" id="CLU_087936_1_0_9"/>
<evidence type="ECO:0000259" key="7">
    <source>
        <dbReference type="SMART" id="SM00278"/>
    </source>
</evidence>
<protein>
    <recommendedName>
        <fullName evidence="6">Holliday junction branch migration complex subunit RuvA</fullName>
    </recommendedName>
</protein>
<dbReference type="SUPFAM" id="SSF46929">
    <property type="entry name" value="DNA helicase RuvA subunit, C-terminal domain"/>
    <property type="match status" value="1"/>
</dbReference>
<evidence type="ECO:0000256" key="1">
    <source>
        <dbReference type="ARBA" id="ARBA00022490"/>
    </source>
</evidence>
<comment type="similarity">
    <text evidence="6">Belongs to the RuvA family.</text>
</comment>
<dbReference type="OrthoDB" id="5293449at2"/>
<evidence type="ECO:0000256" key="3">
    <source>
        <dbReference type="ARBA" id="ARBA00023125"/>
    </source>
</evidence>
<dbReference type="Proteomes" id="UP000000271">
    <property type="component" value="Chromosome"/>
</dbReference>
<dbReference type="NCBIfam" id="TIGR00084">
    <property type="entry name" value="ruvA"/>
    <property type="match status" value="1"/>
</dbReference>
<dbReference type="InterPro" id="IPR011114">
    <property type="entry name" value="RuvA_C"/>
</dbReference>
<dbReference type="HAMAP" id="MF_00031">
    <property type="entry name" value="DNA_HJ_migration_RuvA"/>
    <property type="match status" value="1"/>
</dbReference>
<dbReference type="STRING" id="439292.Bsel_2471"/>
<gene>
    <name evidence="6" type="primary">ruvA</name>
    <name evidence="8" type="ordered locus">Bsel_2471</name>
</gene>
<comment type="domain">
    <text evidence="6">Has three domains with a flexible linker between the domains II and III and assumes an 'L' shape. Domain III is highly mobile and contacts RuvB.</text>
</comment>
<comment type="caution">
    <text evidence="6">Lacks conserved residue(s) required for the propagation of feature annotation.</text>
</comment>
<dbReference type="Pfam" id="PF01330">
    <property type="entry name" value="RuvA_N"/>
    <property type="match status" value="1"/>
</dbReference>
<dbReference type="InterPro" id="IPR010994">
    <property type="entry name" value="RuvA_2-like"/>
</dbReference>
<dbReference type="eggNOG" id="COG0632">
    <property type="taxonomic scope" value="Bacteria"/>
</dbReference>
<organism evidence="8 9">
    <name type="scientific">Bacillus selenitireducens (strain ATCC 700615 / DSM 15326 / MLS10)</name>
    <dbReference type="NCBI Taxonomy" id="439292"/>
    <lineage>
        <taxon>Bacteria</taxon>
        <taxon>Bacillati</taxon>
        <taxon>Bacillota</taxon>
        <taxon>Bacilli</taxon>
        <taxon>Bacillales</taxon>
        <taxon>Bacillaceae</taxon>
        <taxon>Salisediminibacterium</taxon>
    </lineage>
</organism>
<feature type="region of interest" description="Domain III" evidence="6">
    <location>
        <begin position="159"/>
        <end position="208"/>
    </location>
</feature>
<keyword evidence="8" id="KW-0378">Hydrolase</keyword>
<dbReference type="GO" id="GO:0009379">
    <property type="term" value="C:Holliday junction helicase complex"/>
    <property type="evidence" value="ECO:0007669"/>
    <property type="project" value="InterPro"/>
</dbReference>
<dbReference type="EMBL" id="CP001791">
    <property type="protein sequence ID" value="ADH99972.1"/>
    <property type="molecule type" value="Genomic_DNA"/>
</dbReference>
<evidence type="ECO:0000256" key="5">
    <source>
        <dbReference type="ARBA" id="ARBA00023204"/>
    </source>
</evidence>
<dbReference type="Gene3D" id="2.40.50.140">
    <property type="entry name" value="Nucleic acid-binding proteins"/>
    <property type="match status" value="1"/>
</dbReference>
<dbReference type="InterPro" id="IPR000085">
    <property type="entry name" value="RuvA"/>
</dbReference>
<dbReference type="GO" id="GO:0006310">
    <property type="term" value="P:DNA recombination"/>
    <property type="evidence" value="ECO:0007669"/>
    <property type="project" value="UniProtKB-UniRule"/>
</dbReference>
<dbReference type="GO" id="GO:0005737">
    <property type="term" value="C:cytoplasm"/>
    <property type="evidence" value="ECO:0007669"/>
    <property type="project" value="UniProtKB-SubCell"/>
</dbReference>
<feature type="domain" description="Helix-hairpin-helix DNA-binding motif class 1" evidence="7">
    <location>
        <begin position="107"/>
        <end position="126"/>
    </location>
</feature>
<dbReference type="KEGG" id="bse:Bsel_2471"/>
<keyword evidence="9" id="KW-1185">Reference proteome</keyword>
<dbReference type="GO" id="GO:0000400">
    <property type="term" value="F:four-way junction DNA binding"/>
    <property type="evidence" value="ECO:0007669"/>
    <property type="project" value="UniProtKB-UniRule"/>
</dbReference>
<accession>D6XWZ6</accession>
<dbReference type="Pfam" id="PF07499">
    <property type="entry name" value="RuvA_C"/>
    <property type="match status" value="1"/>
</dbReference>
<name>D6XWZ6_BACIE</name>
<dbReference type="GO" id="GO:0009378">
    <property type="term" value="F:four-way junction helicase activity"/>
    <property type="evidence" value="ECO:0007669"/>
    <property type="project" value="InterPro"/>
</dbReference>
<dbReference type="CDD" id="cd14332">
    <property type="entry name" value="UBA_RuvA_C"/>
    <property type="match status" value="1"/>
</dbReference>
<dbReference type="GO" id="GO:0006281">
    <property type="term" value="P:DNA repair"/>
    <property type="evidence" value="ECO:0007669"/>
    <property type="project" value="UniProtKB-UniRule"/>
</dbReference>